<evidence type="ECO:0000256" key="9">
    <source>
        <dbReference type="SAM" id="Phobius"/>
    </source>
</evidence>
<name>A0A3B1BRP0_9ZZZZ</name>
<evidence type="ECO:0000259" key="11">
    <source>
        <dbReference type="Pfam" id="PF12693"/>
    </source>
</evidence>
<evidence type="ECO:0000256" key="5">
    <source>
        <dbReference type="ARBA" id="ARBA00022692"/>
    </source>
</evidence>
<keyword evidence="4" id="KW-0997">Cell inner membrane</keyword>
<feature type="domain" description="GspL periplasmic" evidence="11">
    <location>
        <begin position="257"/>
        <end position="410"/>
    </location>
</feature>
<feature type="transmembrane region" description="Helical" evidence="9">
    <location>
        <begin position="261"/>
        <end position="284"/>
    </location>
</feature>
<proteinExistence type="predicted"/>
<dbReference type="InterPro" id="IPR007812">
    <property type="entry name" value="T2SS_protein-GspL"/>
</dbReference>
<sequence length="412" mass="46281">MAVQVHLRLLSLPGQDTLQACWIRIDDRQIVSDLKLGSLANAADDLGADAAIIYVPGTDVLLTQVRLPDNRRKQLLKALPYALEDNLIDDVDSLHCVLGSRVEPGLYNSAVVAHEKMRYWLDSLESAGIRILRVLPDTLLPPYEKDSWSVFSEQGLDQVLVRTDLDQGFVCSRQNLITFIQKAAAQENNAPGKIRLFHCNSIDESALEVAVSGLSELEWIDDPQIEDALSLLSLKSETTDFNLLQGQYAPRSRIGQYLRPWYSSAALLGLLLVIGLAANIIQYYSLQTKNKALKQDIITTFRQAFPEIKRVVNPQAQMRHHLSRLRGSNKQSISFAKMLATIGPLAKNIKGLKIQNLHYQKGQMELLVELSDLQSLEHFKQTLSSRTPWKVELKSANSTDNKVQGRMIIYEK</sequence>
<dbReference type="PIRSF" id="PIRSF015761">
    <property type="entry name" value="Protein_L"/>
    <property type="match status" value="1"/>
</dbReference>
<dbReference type="GO" id="GO:0015628">
    <property type="term" value="P:protein secretion by the type II secretion system"/>
    <property type="evidence" value="ECO:0007669"/>
    <property type="project" value="InterPro"/>
</dbReference>
<comment type="subcellular location">
    <subcellularLocation>
        <location evidence="1">Cell inner membrane</location>
        <topology evidence="1">Single-pass membrane protein</topology>
    </subcellularLocation>
</comment>
<keyword evidence="6" id="KW-0653">Protein transport</keyword>
<evidence type="ECO:0000256" key="2">
    <source>
        <dbReference type="ARBA" id="ARBA00022448"/>
    </source>
</evidence>
<accession>A0A3B1BRP0</accession>
<dbReference type="InterPro" id="IPR043129">
    <property type="entry name" value="ATPase_NBD"/>
</dbReference>
<dbReference type="Gene3D" id="3.30.420.380">
    <property type="match status" value="1"/>
</dbReference>
<dbReference type="InterPro" id="IPR024230">
    <property type="entry name" value="GspL_cyto_dom"/>
</dbReference>
<dbReference type="GO" id="GO:0015627">
    <property type="term" value="C:type II protein secretion system complex"/>
    <property type="evidence" value="ECO:0007669"/>
    <property type="project" value="InterPro"/>
</dbReference>
<evidence type="ECO:0000313" key="12">
    <source>
        <dbReference type="EMBL" id="VAX14514.1"/>
    </source>
</evidence>
<evidence type="ECO:0000256" key="4">
    <source>
        <dbReference type="ARBA" id="ARBA00022519"/>
    </source>
</evidence>
<dbReference type="Gene3D" id="3.30.1360.100">
    <property type="entry name" value="General secretion pathway protein M, EpsM"/>
    <property type="match status" value="1"/>
</dbReference>
<dbReference type="InterPro" id="IPR025691">
    <property type="entry name" value="GspL_pp_dom"/>
</dbReference>
<dbReference type="GO" id="GO:0005886">
    <property type="term" value="C:plasma membrane"/>
    <property type="evidence" value="ECO:0007669"/>
    <property type="project" value="UniProtKB-SubCell"/>
</dbReference>
<evidence type="ECO:0000256" key="1">
    <source>
        <dbReference type="ARBA" id="ARBA00004377"/>
    </source>
</evidence>
<dbReference type="AlphaFoldDB" id="A0A3B1BRP0"/>
<dbReference type="NCBIfam" id="TIGR01709">
    <property type="entry name" value="typeII_sec_gspL"/>
    <property type="match status" value="1"/>
</dbReference>
<dbReference type="GO" id="GO:0009276">
    <property type="term" value="C:Gram-negative-bacterium-type cell wall"/>
    <property type="evidence" value="ECO:0007669"/>
    <property type="project" value="InterPro"/>
</dbReference>
<dbReference type="EMBL" id="UOFZ01000176">
    <property type="protein sequence ID" value="VAX14514.1"/>
    <property type="molecule type" value="Genomic_DNA"/>
</dbReference>
<evidence type="ECO:0000256" key="7">
    <source>
        <dbReference type="ARBA" id="ARBA00022989"/>
    </source>
</evidence>
<reference evidence="12" key="1">
    <citation type="submission" date="2018-06" db="EMBL/GenBank/DDBJ databases">
        <authorList>
            <person name="Zhirakovskaya E."/>
        </authorList>
    </citation>
    <scope>NUCLEOTIDE SEQUENCE</scope>
</reference>
<keyword evidence="5 9" id="KW-0812">Transmembrane</keyword>
<dbReference type="Gene3D" id="3.30.420.370">
    <property type="match status" value="1"/>
</dbReference>
<gene>
    <name evidence="12" type="ORF">MNBD_GAMMA24-892</name>
</gene>
<keyword evidence="2" id="KW-0813">Transport</keyword>
<keyword evidence="7 9" id="KW-1133">Transmembrane helix</keyword>
<keyword evidence="8 9" id="KW-0472">Membrane</keyword>
<organism evidence="12">
    <name type="scientific">hydrothermal vent metagenome</name>
    <dbReference type="NCBI Taxonomy" id="652676"/>
    <lineage>
        <taxon>unclassified sequences</taxon>
        <taxon>metagenomes</taxon>
        <taxon>ecological metagenomes</taxon>
    </lineage>
</organism>
<evidence type="ECO:0000256" key="8">
    <source>
        <dbReference type="ARBA" id="ARBA00023136"/>
    </source>
</evidence>
<evidence type="ECO:0000256" key="3">
    <source>
        <dbReference type="ARBA" id="ARBA00022475"/>
    </source>
</evidence>
<dbReference type="CDD" id="cd24017">
    <property type="entry name" value="ASKHA_T2SSL_N"/>
    <property type="match status" value="1"/>
</dbReference>
<evidence type="ECO:0000259" key="10">
    <source>
        <dbReference type="Pfam" id="PF05134"/>
    </source>
</evidence>
<evidence type="ECO:0000256" key="6">
    <source>
        <dbReference type="ARBA" id="ARBA00022927"/>
    </source>
</evidence>
<feature type="domain" description="GspL cytoplasmic actin-ATPase-like" evidence="10">
    <location>
        <begin position="28"/>
        <end position="251"/>
    </location>
</feature>
<dbReference type="Pfam" id="PF05134">
    <property type="entry name" value="T2SSL"/>
    <property type="match status" value="1"/>
</dbReference>
<dbReference type="SUPFAM" id="SSF53067">
    <property type="entry name" value="Actin-like ATPase domain"/>
    <property type="match status" value="1"/>
</dbReference>
<protein>
    <submittedName>
        <fullName evidence="12">General secretion pathway protein L</fullName>
    </submittedName>
</protein>
<dbReference type="Pfam" id="PF12693">
    <property type="entry name" value="GspL_C"/>
    <property type="match status" value="1"/>
</dbReference>
<keyword evidence="3" id="KW-1003">Cell membrane</keyword>